<accession>A0ABN8YT34</accession>
<reference evidence="1" key="1">
    <citation type="submission" date="2023-04" db="EMBL/GenBank/DDBJ databases">
        <authorList>
            <consortium name="ELIXIR-Norway"/>
        </authorList>
    </citation>
    <scope>NUCLEOTIDE SEQUENCE [LARGE SCALE GENOMIC DNA]</scope>
</reference>
<organism evidence="1 2">
    <name type="scientific">Rangifer tarandus platyrhynchus</name>
    <name type="common">Svalbard reindeer</name>
    <dbReference type="NCBI Taxonomy" id="3082113"/>
    <lineage>
        <taxon>Eukaryota</taxon>
        <taxon>Metazoa</taxon>
        <taxon>Chordata</taxon>
        <taxon>Craniata</taxon>
        <taxon>Vertebrata</taxon>
        <taxon>Euteleostomi</taxon>
        <taxon>Mammalia</taxon>
        <taxon>Eutheria</taxon>
        <taxon>Laurasiatheria</taxon>
        <taxon>Artiodactyla</taxon>
        <taxon>Ruminantia</taxon>
        <taxon>Pecora</taxon>
        <taxon>Cervidae</taxon>
        <taxon>Odocoileinae</taxon>
        <taxon>Rangifer</taxon>
    </lineage>
</organism>
<evidence type="ECO:0000313" key="1">
    <source>
        <dbReference type="EMBL" id="CAI9163722.1"/>
    </source>
</evidence>
<sequence>MPLLITLNYGCLFAFLKENKSGYVIALGNLRSLLKQHSSPAPIFSRDQPVKRKNFPQETHSGLVGEGWEERKVVPRGPDLCSRASKHSVDFLVFFGKLTLAIGC</sequence>
<protein>
    <submittedName>
        <fullName evidence="1">Uncharacterized protein</fullName>
    </submittedName>
</protein>
<gene>
    <name evidence="1" type="ORF">MRATA1EN1_LOCUS12684</name>
</gene>
<name>A0ABN8YT34_RANTA</name>
<keyword evidence="2" id="KW-1185">Reference proteome</keyword>
<evidence type="ECO:0000313" key="2">
    <source>
        <dbReference type="Proteomes" id="UP001176941"/>
    </source>
</evidence>
<proteinExistence type="predicted"/>
<dbReference type="EMBL" id="OX459957">
    <property type="protein sequence ID" value="CAI9163722.1"/>
    <property type="molecule type" value="Genomic_DNA"/>
</dbReference>
<dbReference type="Proteomes" id="UP001176941">
    <property type="component" value="Chromosome 21"/>
</dbReference>